<name>A0AAW9QFL4_9BURK</name>
<evidence type="ECO:0000256" key="5">
    <source>
        <dbReference type="RuleBase" id="RU000356"/>
    </source>
</evidence>
<dbReference type="InterPro" id="IPR000971">
    <property type="entry name" value="Globin"/>
</dbReference>
<comment type="similarity">
    <text evidence="5">Belongs to the globin family.</text>
</comment>
<dbReference type="PANTHER" id="PTHR43396">
    <property type="entry name" value="FLAVOHEMOPROTEIN"/>
    <property type="match status" value="1"/>
</dbReference>
<keyword evidence="8" id="KW-1185">Reference proteome</keyword>
<evidence type="ECO:0000313" key="8">
    <source>
        <dbReference type="Proteomes" id="UP001336250"/>
    </source>
</evidence>
<evidence type="ECO:0000259" key="6">
    <source>
        <dbReference type="PROSITE" id="PS01033"/>
    </source>
</evidence>
<dbReference type="RefSeq" id="WP_332289155.1">
    <property type="nucleotide sequence ID" value="NZ_JAZIBG010000023.1"/>
</dbReference>
<comment type="caution">
    <text evidence="7">The sequence shown here is derived from an EMBL/GenBank/DDBJ whole genome shotgun (WGS) entry which is preliminary data.</text>
</comment>
<keyword evidence="3" id="KW-0479">Metal-binding</keyword>
<feature type="domain" description="Globin" evidence="6">
    <location>
        <begin position="1"/>
        <end position="135"/>
    </location>
</feature>
<keyword evidence="2 5" id="KW-0561">Oxygen transport</keyword>
<sequence>MNDYTIQLVKESFDLVEPMAPQAAALFHEHLSQMHPTLQSLLEGHADVQGEKLLQAVGETIRQLWEPGTLEPVVHGLGQRHAGLFGLRDEDYDAVGGALLKTLEQGLGPAFDDETRAAWVDVYAAMTGALKQVAADHAAR</sequence>
<dbReference type="GO" id="GO:0020037">
    <property type="term" value="F:heme binding"/>
    <property type="evidence" value="ECO:0007669"/>
    <property type="project" value="InterPro"/>
</dbReference>
<dbReference type="Gene3D" id="1.10.490.10">
    <property type="entry name" value="Globins"/>
    <property type="match status" value="1"/>
</dbReference>
<dbReference type="GO" id="GO:0008941">
    <property type="term" value="F:nitric oxide dioxygenase NAD(P)H activity"/>
    <property type="evidence" value="ECO:0007669"/>
    <property type="project" value="TreeGrafter"/>
</dbReference>
<dbReference type="InterPro" id="IPR009050">
    <property type="entry name" value="Globin-like_sf"/>
</dbReference>
<evidence type="ECO:0000313" key="7">
    <source>
        <dbReference type="EMBL" id="MEF7614194.1"/>
    </source>
</evidence>
<dbReference type="Pfam" id="PF00042">
    <property type="entry name" value="Globin"/>
    <property type="match status" value="1"/>
</dbReference>
<keyword evidence="1 5" id="KW-0349">Heme</keyword>
<evidence type="ECO:0000256" key="2">
    <source>
        <dbReference type="ARBA" id="ARBA00022621"/>
    </source>
</evidence>
<evidence type="ECO:0000256" key="4">
    <source>
        <dbReference type="ARBA" id="ARBA00023004"/>
    </source>
</evidence>
<dbReference type="AlphaFoldDB" id="A0AAW9QFL4"/>
<keyword evidence="4" id="KW-0408">Iron</keyword>
<keyword evidence="5" id="KW-0813">Transport</keyword>
<protein>
    <submittedName>
        <fullName evidence="7">Globin domain-containing protein</fullName>
    </submittedName>
</protein>
<proteinExistence type="inferred from homology"/>
<dbReference type="GO" id="GO:0071949">
    <property type="term" value="F:FAD binding"/>
    <property type="evidence" value="ECO:0007669"/>
    <property type="project" value="TreeGrafter"/>
</dbReference>
<gene>
    <name evidence="7" type="ORF">V4F39_09770</name>
</gene>
<dbReference type="InterPro" id="IPR012292">
    <property type="entry name" value="Globin/Proto"/>
</dbReference>
<dbReference type="PANTHER" id="PTHR43396:SF3">
    <property type="entry name" value="FLAVOHEMOPROTEIN"/>
    <property type="match status" value="1"/>
</dbReference>
<dbReference type="Proteomes" id="UP001336250">
    <property type="component" value="Unassembled WGS sequence"/>
</dbReference>
<dbReference type="EMBL" id="JAZIBG010000023">
    <property type="protein sequence ID" value="MEF7614194.1"/>
    <property type="molecule type" value="Genomic_DNA"/>
</dbReference>
<dbReference type="PROSITE" id="PS01033">
    <property type="entry name" value="GLOBIN"/>
    <property type="match status" value="1"/>
</dbReference>
<dbReference type="GO" id="GO:0019825">
    <property type="term" value="F:oxygen binding"/>
    <property type="evidence" value="ECO:0007669"/>
    <property type="project" value="InterPro"/>
</dbReference>
<evidence type="ECO:0000256" key="3">
    <source>
        <dbReference type="ARBA" id="ARBA00022723"/>
    </source>
</evidence>
<dbReference type="SUPFAM" id="SSF46458">
    <property type="entry name" value="Globin-like"/>
    <property type="match status" value="1"/>
</dbReference>
<accession>A0AAW9QFL4</accession>
<dbReference type="PRINTS" id="PR01907">
    <property type="entry name" value="WORMGLOBIN"/>
</dbReference>
<dbReference type="GO" id="GO:0046210">
    <property type="term" value="P:nitric oxide catabolic process"/>
    <property type="evidence" value="ECO:0007669"/>
    <property type="project" value="TreeGrafter"/>
</dbReference>
<reference evidence="7 8" key="1">
    <citation type="submission" date="2024-02" db="EMBL/GenBank/DDBJ databases">
        <title>Genome sequence of Aquincola sp. MAHUQ-54.</title>
        <authorList>
            <person name="Huq M.A."/>
        </authorList>
    </citation>
    <scope>NUCLEOTIDE SEQUENCE [LARGE SCALE GENOMIC DNA]</scope>
    <source>
        <strain evidence="7 8">MAHUQ-54</strain>
    </source>
</reference>
<organism evidence="7 8">
    <name type="scientific">Aquincola agrisoli</name>
    <dbReference type="NCBI Taxonomy" id="3119538"/>
    <lineage>
        <taxon>Bacteria</taxon>
        <taxon>Pseudomonadati</taxon>
        <taxon>Pseudomonadota</taxon>
        <taxon>Betaproteobacteria</taxon>
        <taxon>Burkholderiales</taxon>
        <taxon>Sphaerotilaceae</taxon>
        <taxon>Aquincola</taxon>
    </lineage>
</organism>
<dbReference type="GO" id="GO:0071500">
    <property type="term" value="P:cellular response to nitrosative stress"/>
    <property type="evidence" value="ECO:0007669"/>
    <property type="project" value="TreeGrafter"/>
</dbReference>
<evidence type="ECO:0000256" key="1">
    <source>
        <dbReference type="ARBA" id="ARBA00022617"/>
    </source>
</evidence>
<dbReference type="GO" id="GO:0046872">
    <property type="term" value="F:metal ion binding"/>
    <property type="evidence" value="ECO:0007669"/>
    <property type="project" value="UniProtKB-KW"/>
</dbReference>
<dbReference type="GO" id="GO:0005344">
    <property type="term" value="F:oxygen carrier activity"/>
    <property type="evidence" value="ECO:0007669"/>
    <property type="project" value="UniProtKB-KW"/>
</dbReference>